<dbReference type="CDD" id="cd07067">
    <property type="entry name" value="HP_PGM_like"/>
    <property type="match status" value="1"/>
</dbReference>
<gene>
    <name evidence="1" type="ORF">ADIMK_1073</name>
</gene>
<protein>
    <submittedName>
        <fullName evidence="1">Phosphohistidine phosphatase SixA</fullName>
    </submittedName>
</protein>
<dbReference type="Pfam" id="PF00300">
    <property type="entry name" value="His_Phos_1"/>
    <property type="match status" value="1"/>
</dbReference>
<dbReference type="AlphaFoldDB" id="A0A081G1G5"/>
<evidence type="ECO:0000313" key="1">
    <source>
        <dbReference type="EMBL" id="KEA64620.1"/>
    </source>
</evidence>
<evidence type="ECO:0000313" key="2">
    <source>
        <dbReference type="Proteomes" id="UP000028252"/>
    </source>
</evidence>
<dbReference type="Proteomes" id="UP000028252">
    <property type="component" value="Unassembled WGS sequence"/>
</dbReference>
<dbReference type="PANTHER" id="PTHR47623:SF1">
    <property type="entry name" value="OS09G0287300 PROTEIN"/>
    <property type="match status" value="1"/>
</dbReference>
<dbReference type="SUPFAM" id="SSF53254">
    <property type="entry name" value="Phosphoglycerate mutase-like"/>
    <property type="match status" value="1"/>
</dbReference>
<organism evidence="1 2">
    <name type="scientific">Marinobacterium lacunae</name>
    <dbReference type="NCBI Taxonomy" id="1232683"/>
    <lineage>
        <taxon>Bacteria</taxon>
        <taxon>Pseudomonadati</taxon>
        <taxon>Pseudomonadota</taxon>
        <taxon>Gammaproteobacteria</taxon>
        <taxon>Oceanospirillales</taxon>
        <taxon>Oceanospirillaceae</taxon>
        <taxon>Marinobacterium</taxon>
    </lineage>
</organism>
<name>A0A081G1G5_9GAMM</name>
<comment type="caution">
    <text evidence="1">The sequence shown here is derived from an EMBL/GenBank/DDBJ whole genome shotgun (WGS) entry which is preliminary data.</text>
</comment>
<dbReference type="InterPro" id="IPR029033">
    <property type="entry name" value="His_PPase_superfam"/>
</dbReference>
<reference evidence="1 2" key="1">
    <citation type="submission" date="2014-04" db="EMBL/GenBank/DDBJ databases">
        <title>Marinobacterium kochiensis sp. nov., isolated from sediment sample collected from Kochi backwaters in Kerala, India.</title>
        <authorList>
            <person name="Singh A."/>
            <person name="Pinnaka A.K."/>
        </authorList>
    </citation>
    <scope>NUCLEOTIDE SEQUENCE [LARGE SCALE GENOMIC DNA]</scope>
    <source>
        <strain evidence="1 2">AK27</strain>
    </source>
</reference>
<dbReference type="InterPro" id="IPR013078">
    <property type="entry name" value="His_Pase_superF_clade-1"/>
</dbReference>
<dbReference type="Gene3D" id="3.40.50.1240">
    <property type="entry name" value="Phosphoglycerate mutase-like"/>
    <property type="match status" value="1"/>
</dbReference>
<dbReference type="STRING" id="1232683.ADIMK_1073"/>
<dbReference type="PANTHER" id="PTHR47623">
    <property type="entry name" value="OS09G0287300 PROTEIN"/>
    <property type="match status" value="1"/>
</dbReference>
<keyword evidence="2" id="KW-1185">Reference proteome</keyword>
<dbReference type="eggNOG" id="COG2062">
    <property type="taxonomic scope" value="Bacteria"/>
</dbReference>
<dbReference type="EMBL" id="JMQN01000015">
    <property type="protein sequence ID" value="KEA64620.1"/>
    <property type="molecule type" value="Genomic_DNA"/>
</dbReference>
<dbReference type="PATRIC" id="fig|1232683.4.peg.1063"/>
<sequence length="166" mass="18553">MTMKQLTLIRHAKSSWDNPGLRDFDRPLNARGMRDLPLMAARVKAFGLIPQRLLYSSATRTAVTARTLAQTLALEDRNCMAIPEMYEACWETLLNVLQGQPDHLDSIMLVGHNPGIADLGAYLSGQTLHHFPTSAVHHLMLNVLSWTELAESCGSTQIFDYPKLHT</sequence>
<proteinExistence type="predicted"/>
<accession>A0A081G1G5</accession>